<reference evidence="2 3" key="2">
    <citation type="submission" date="2017-10" db="EMBL/GenBank/DDBJ databases">
        <title>Extensive intraspecific genome diversity in a model arbuscular mycorrhizal fungus.</title>
        <authorList>
            <person name="Chen E.C.H."/>
            <person name="Morin E."/>
            <person name="Baudet D."/>
            <person name="Noel J."/>
            <person name="Ndikumana S."/>
            <person name="Charron P."/>
            <person name="St-Onge C."/>
            <person name="Giorgi J."/>
            <person name="Grigoriev I.V."/>
            <person name="Roux C."/>
            <person name="Martin F.M."/>
            <person name="Corradi N."/>
        </authorList>
    </citation>
    <scope>NUCLEOTIDE SEQUENCE [LARGE SCALE GENOMIC DNA]</scope>
    <source>
        <strain evidence="2 3">C2</strain>
    </source>
</reference>
<proteinExistence type="predicted"/>
<name>A0A2N1MTT9_9GLOM</name>
<organism evidence="2 3">
    <name type="scientific">Rhizophagus irregularis</name>
    <dbReference type="NCBI Taxonomy" id="588596"/>
    <lineage>
        <taxon>Eukaryota</taxon>
        <taxon>Fungi</taxon>
        <taxon>Fungi incertae sedis</taxon>
        <taxon>Mucoromycota</taxon>
        <taxon>Glomeromycotina</taxon>
        <taxon>Glomeromycetes</taxon>
        <taxon>Glomerales</taxon>
        <taxon>Glomeraceae</taxon>
        <taxon>Rhizophagus</taxon>
    </lineage>
</organism>
<gene>
    <name evidence="2" type="ORF">RhiirC2_868997</name>
</gene>
<dbReference type="AlphaFoldDB" id="A0A2N1MTT9"/>
<dbReference type="VEuPathDB" id="FungiDB:RhiirA1_478192"/>
<accession>A0A2N1MTT9</accession>
<evidence type="ECO:0000313" key="3">
    <source>
        <dbReference type="Proteomes" id="UP000233469"/>
    </source>
</evidence>
<evidence type="ECO:0000313" key="2">
    <source>
        <dbReference type="EMBL" id="PKK65028.1"/>
    </source>
</evidence>
<dbReference type="EMBL" id="LLXL01001337">
    <property type="protein sequence ID" value="PKK65028.1"/>
    <property type="molecule type" value="Genomic_DNA"/>
</dbReference>
<dbReference type="VEuPathDB" id="FungiDB:RhiirA1_402581"/>
<sequence>MRNLRSNSKRKVKDQQDIETIIDKFETNTNSALNNEKKKRKTHTQKVNKPLVSKSTINKTLTSDDTSKPSNFKTMLNTNDNSSTPKFVLDISSLTDDIISITDDNLLKDSSEPQLPITVEDRNVNAPYLPLVDIDQNQIHTGVTNQNINVIEDQIKRLFDLHEKMFDQTMIMFQKQEKSMSQIQTQIKQIRSITEKLESNIEGKKKSEWWEQYVEDGVKEIINDCLYPKEESLSLHIKRHLTVMAPEKMQKYEQPTKWNILWRRIEEKVGSYCCSYRGSLFGTIRRHTWSCLKGQLDKVDTSTSQTELAIWKSSDKVRWWYKNLETSDEDNESLLYQIVTKVFEYNSRCFDIVN</sequence>
<dbReference type="Proteomes" id="UP000233469">
    <property type="component" value="Unassembled WGS sequence"/>
</dbReference>
<dbReference type="VEuPathDB" id="FungiDB:RhiirFUN_004172"/>
<dbReference type="VEuPathDB" id="FungiDB:RhiirFUN_004170"/>
<dbReference type="VEuPathDB" id="FungiDB:RhiirA1_478512"/>
<feature type="compositionally biased region" description="Basic residues" evidence="1">
    <location>
        <begin position="37"/>
        <end position="46"/>
    </location>
</feature>
<feature type="region of interest" description="Disordered" evidence="1">
    <location>
        <begin position="32"/>
        <end position="69"/>
    </location>
</feature>
<evidence type="ECO:0000256" key="1">
    <source>
        <dbReference type="SAM" id="MobiDB-lite"/>
    </source>
</evidence>
<protein>
    <submittedName>
        <fullName evidence="2">Uncharacterized protein</fullName>
    </submittedName>
</protein>
<comment type="caution">
    <text evidence="2">The sequence shown here is derived from an EMBL/GenBank/DDBJ whole genome shotgun (WGS) entry which is preliminary data.</text>
</comment>
<reference evidence="2 3" key="1">
    <citation type="submission" date="2016-04" db="EMBL/GenBank/DDBJ databases">
        <title>Genome analyses suggest a sexual origin of heterokaryosis in a supposedly ancient asexual fungus.</title>
        <authorList>
            <person name="Ropars J."/>
            <person name="Sedzielewska K."/>
            <person name="Noel J."/>
            <person name="Charron P."/>
            <person name="Farinelli L."/>
            <person name="Marton T."/>
            <person name="Kruger M."/>
            <person name="Pelin A."/>
            <person name="Brachmann A."/>
            <person name="Corradi N."/>
        </authorList>
    </citation>
    <scope>NUCLEOTIDE SEQUENCE [LARGE SCALE GENOMIC DNA]</scope>
    <source>
        <strain evidence="2 3">C2</strain>
    </source>
</reference>
<feature type="compositionally biased region" description="Polar residues" evidence="1">
    <location>
        <begin position="53"/>
        <end position="69"/>
    </location>
</feature>